<dbReference type="SUPFAM" id="SSF64182">
    <property type="entry name" value="DHH phosphoesterases"/>
    <property type="match status" value="1"/>
</dbReference>
<dbReference type="InterPro" id="IPR004097">
    <property type="entry name" value="DHHA2"/>
</dbReference>
<dbReference type="PANTHER" id="PTHR12112">
    <property type="entry name" value="BNIP - RELATED"/>
    <property type="match status" value="1"/>
</dbReference>
<keyword evidence="8" id="KW-1185">Reference proteome</keyword>
<proteinExistence type="predicted"/>
<dbReference type="Gene3D" id="3.10.310.20">
    <property type="entry name" value="DHHA2 domain"/>
    <property type="match status" value="1"/>
</dbReference>
<comment type="cofactor">
    <cofactor evidence="1">
        <name>Mn(2+)</name>
        <dbReference type="ChEBI" id="CHEBI:29035"/>
    </cofactor>
</comment>
<evidence type="ECO:0000256" key="2">
    <source>
        <dbReference type="ARBA" id="ARBA00022723"/>
    </source>
</evidence>
<dbReference type="InterPro" id="IPR001667">
    <property type="entry name" value="DDH_dom"/>
</dbReference>
<evidence type="ECO:0000256" key="4">
    <source>
        <dbReference type="ARBA" id="ARBA00023211"/>
    </source>
</evidence>
<dbReference type="InterPro" id="IPR038222">
    <property type="entry name" value="DHHA2_dom_sf"/>
</dbReference>
<keyword evidence="3" id="KW-0378">Hydrolase</keyword>
<reference evidence="8" key="1">
    <citation type="submission" date="2017-03" db="EMBL/GenBank/DDBJ databases">
        <title>Genomes of endolithic fungi from Antarctica.</title>
        <authorList>
            <person name="Coleine C."/>
            <person name="Masonjones S."/>
            <person name="Stajich J.E."/>
        </authorList>
    </citation>
    <scope>NUCLEOTIDE SEQUENCE [LARGE SCALE GENOMIC DNA]</scope>
    <source>
        <strain evidence="8">CCFEE 5527</strain>
    </source>
</reference>
<dbReference type="Gene3D" id="3.90.1640.10">
    <property type="entry name" value="inorganic pyrophosphatase (n-terminal core)"/>
    <property type="match status" value="1"/>
</dbReference>
<comment type="caution">
    <text evidence="7">The sequence shown here is derived from an EMBL/GenBank/DDBJ whole genome shotgun (WGS) entry which is preliminary data.</text>
</comment>
<dbReference type="InterPro" id="IPR038763">
    <property type="entry name" value="DHH_sf"/>
</dbReference>
<organism evidence="7 8">
    <name type="scientific">Cryoendolithus antarcticus</name>
    <dbReference type="NCBI Taxonomy" id="1507870"/>
    <lineage>
        <taxon>Eukaryota</taxon>
        <taxon>Fungi</taxon>
        <taxon>Dikarya</taxon>
        <taxon>Ascomycota</taxon>
        <taxon>Pezizomycotina</taxon>
        <taxon>Dothideomycetes</taxon>
        <taxon>Dothideomycetidae</taxon>
        <taxon>Cladosporiales</taxon>
        <taxon>Cladosporiaceae</taxon>
        <taxon>Cryoendolithus</taxon>
    </lineage>
</organism>
<dbReference type="AlphaFoldDB" id="A0A1V8TV74"/>
<evidence type="ECO:0000259" key="6">
    <source>
        <dbReference type="SMART" id="SM01131"/>
    </source>
</evidence>
<dbReference type="STRING" id="1507870.A0A1V8TV74"/>
<dbReference type="Proteomes" id="UP000192596">
    <property type="component" value="Unassembled WGS sequence"/>
</dbReference>
<dbReference type="FunCoup" id="A0A1V8TV74">
    <property type="interactions" value="400"/>
</dbReference>
<accession>A0A1V8TV74</accession>
<dbReference type="GO" id="GO:0046872">
    <property type="term" value="F:metal ion binding"/>
    <property type="evidence" value="ECO:0007669"/>
    <property type="project" value="UniProtKB-KW"/>
</dbReference>
<keyword evidence="2" id="KW-0479">Metal-binding</keyword>
<name>A0A1V8TV74_9PEZI</name>
<dbReference type="EMBL" id="NAJO01000001">
    <property type="protein sequence ID" value="OQO15171.1"/>
    <property type="molecule type" value="Genomic_DNA"/>
</dbReference>
<dbReference type="InParanoid" id="A0A1V8TV74"/>
<evidence type="ECO:0000256" key="1">
    <source>
        <dbReference type="ARBA" id="ARBA00001936"/>
    </source>
</evidence>
<evidence type="ECO:0000313" key="8">
    <source>
        <dbReference type="Proteomes" id="UP000192596"/>
    </source>
</evidence>
<dbReference type="PANTHER" id="PTHR12112:SF39">
    <property type="entry name" value="EG:152A3.5 PROTEIN (FBGN0003116_PN PROTEIN)"/>
    <property type="match status" value="1"/>
</dbReference>
<feature type="compositionally biased region" description="Polar residues" evidence="5">
    <location>
        <begin position="390"/>
        <end position="401"/>
    </location>
</feature>
<dbReference type="OrthoDB" id="374045at2759"/>
<dbReference type="GO" id="GO:0005737">
    <property type="term" value="C:cytoplasm"/>
    <property type="evidence" value="ECO:0007669"/>
    <property type="project" value="InterPro"/>
</dbReference>
<dbReference type="GO" id="GO:0004309">
    <property type="term" value="F:exopolyphosphatase activity"/>
    <property type="evidence" value="ECO:0007669"/>
    <property type="project" value="TreeGrafter"/>
</dbReference>
<feature type="domain" description="DHHA2" evidence="6">
    <location>
        <begin position="260"/>
        <end position="411"/>
    </location>
</feature>
<gene>
    <name evidence="7" type="ORF">B0A48_00554</name>
</gene>
<evidence type="ECO:0000256" key="5">
    <source>
        <dbReference type="SAM" id="MobiDB-lite"/>
    </source>
</evidence>
<keyword evidence="4" id="KW-0464">Manganese</keyword>
<evidence type="ECO:0000313" key="7">
    <source>
        <dbReference type="EMBL" id="OQO15171.1"/>
    </source>
</evidence>
<dbReference type="SMART" id="SM01131">
    <property type="entry name" value="DHHA2"/>
    <property type="match status" value="1"/>
</dbReference>
<dbReference type="Pfam" id="PF02833">
    <property type="entry name" value="DHHA2"/>
    <property type="match status" value="1"/>
</dbReference>
<dbReference type="Pfam" id="PF01368">
    <property type="entry name" value="DHH"/>
    <property type="match status" value="1"/>
</dbReference>
<feature type="region of interest" description="Disordered" evidence="5">
    <location>
        <begin position="388"/>
        <end position="413"/>
    </location>
</feature>
<sequence>MSRMSVRTFLVHAKKRLNQLHSINGTTSFVVGNESADLDSISSSIVYAYIQSSTVEARKSNSFTIPVTNIPAADLSLRPELTALLRHAYIQPEELITLNDISRVSPSPETTSWFLVDHNALTGVLAQSFAPQVNAVIDHHDDENVVAKIAQPRILASSGSCASLVVNHLRPTWDIISSSSSNVGAALGQTSYHITDDFAFTSTWDAQVAYLALGAILIDTQNLTSEDKVTEHDRQAVKYLEARINASPRLGKGHDRDRLFRELTEAKTNLDDLNVRDCLRKDYKEWTEGDLKLGISSIVKSVDWLEKREGDLAGAMKEWSLERGVGVLAVMTAFTDKEGEFARELVLMAVEDAKAADAAKRFVEQSSEELRLKESEVEVKSGGHVPYLRQWTQGDGTSSRKQVGPLLREAMRG</sequence>
<protein>
    <recommendedName>
        <fullName evidence="6">DHHA2 domain-containing protein</fullName>
    </recommendedName>
</protein>
<evidence type="ECO:0000256" key="3">
    <source>
        <dbReference type="ARBA" id="ARBA00022801"/>
    </source>
</evidence>